<organism evidence="2 3">
    <name type="scientific">Gemmata palustris</name>
    <dbReference type="NCBI Taxonomy" id="2822762"/>
    <lineage>
        <taxon>Bacteria</taxon>
        <taxon>Pseudomonadati</taxon>
        <taxon>Planctomycetota</taxon>
        <taxon>Planctomycetia</taxon>
        <taxon>Gemmatales</taxon>
        <taxon>Gemmataceae</taxon>
        <taxon>Gemmata</taxon>
    </lineage>
</organism>
<dbReference type="EMBL" id="JAGKQQ010000001">
    <property type="protein sequence ID" value="MBP3957114.1"/>
    <property type="molecule type" value="Genomic_DNA"/>
</dbReference>
<keyword evidence="1" id="KW-0732">Signal</keyword>
<accession>A0ABS5BTR2</accession>
<keyword evidence="3" id="KW-1185">Reference proteome</keyword>
<evidence type="ECO:0000313" key="2">
    <source>
        <dbReference type="EMBL" id="MBP3957114.1"/>
    </source>
</evidence>
<dbReference type="Proteomes" id="UP000676565">
    <property type="component" value="Unassembled WGS sequence"/>
</dbReference>
<reference evidence="2 3" key="1">
    <citation type="submission" date="2021-04" db="EMBL/GenBank/DDBJ databases">
        <authorList>
            <person name="Ivanova A."/>
        </authorList>
    </citation>
    <scope>NUCLEOTIDE SEQUENCE [LARGE SCALE GENOMIC DNA]</scope>
    <source>
        <strain evidence="2 3">G18</strain>
    </source>
</reference>
<proteinExistence type="predicted"/>
<sequence>MARLIVTLLLIPGVLLTQLATAPHVHTGSHQESTQHSQPHFHFHLRLFGSADAPRERIAAGSGCGPECSALASAAFLPDGDSPWDHDADAVYVEATAATPERAKQGGSDGHHDAAPVALLHSLDFNASVATRLTRRDCRPRFATNCPLYLRYLALTI</sequence>
<evidence type="ECO:0000313" key="3">
    <source>
        <dbReference type="Proteomes" id="UP000676565"/>
    </source>
</evidence>
<protein>
    <submittedName>
        <fullName evidence="2">Uncharacterized protein</fullName>
    </submittedName>
</protein>
<comment type="caution">
    <text evidence="2">The sequence shown here is derived from an EMBL/GenBank/DDBJ whole genome shotgun (WGS) entry which is preliminary data.</text>
</comment>
<feature type="chain" id="PRO_5046032050" evidence="1">
    <location>
        <begin position="23"/>
        <end position="157"/>
    </location>
</feature>
<gene>
    <name evidence="2" type="ORF">J8F10_17760</name>
</gene>
<dbReference type="RefSeq" id="WP_210655877.1">
    <property type="nucleotide sequence ID" value="NZ_JAGKQQ010000001.1"/>
</dbReference>
<evidence type="ECO:0000256" key="1">
    <source>
        <dbReference type="SAM" id="SignalP"/>
    </source>
</evidence>
<feature type="signal peptide" evidence="1">
    <location>
        <begin position="1"/>
        <end position="22"/>
    </location>
</feature>
<name>A0ABS5BTR2_9BACT</name>